<organism evidence="3 4">
    <name type="scientific">Enhydrobacter aerosaccus</name>
    <dbReference type="NCBI Taxonomy" id="225324"/>
    <lineage>
        <taxon>Bacteria</taxon>
        <taxon>Pseudomonadati</taxon>
        <taxon>Pseudomonadota</taxon>
        <taxon>Alphaproteobacteria</taxon>
        <taxon>Hyphomicrobiales</taxon>
        <taxon>Enhydrobacter</taxon>
    </lineage>
</organism>
<dbReference type="Gene3D" id="3.30.530.20">
    <property type="match status" value="1"/>
</dbReference>
<dbReference type="InterPro" id="IPR013538">
    <property type="entry name" value="ASHA1/2-like_C"/>
</dbReference>
<dbReference type="RefSeq" id="WP_085935193.1">
    <property type="nucleotide sequence ID" value="NZ_FUWJ01000004.1"/>
</dbReference>
<proteinExistence type="inferred from homology"/>
<dbReference type="STRING" id="225324.SAMN02745126_03489"/>
<sequence length="152" mass="17201">MDASLKPADQELVITRDLKAPRERVFAAWTDPHQAALWWAPQDCTPISCDMDVRPGGRWHRRMRVPDGTVIAKFGVYHDVVVPERLVFTYSTEYADGTVDPETWVSVTLAKIATGTRLTLRHWAFQAEVSRLSHEGGWTSCLERFATFVAKA</sequence>
<dbReference type="EMBL" id="FUWJ01000004">
    <property type="protein sequence ID" value="SKA09824.1"/>
    <property type="molecule type" value="Genomic_DNA"/>
</dbReference>
<feature type="domain" description="Activator of Hsp90 ATPase homologue 1/2-like C-terminal" evidence="2">
    <location>
        <begin position="19"/>
        <end position="149"/>
    </location>
</feature>
<dbReference type="SUPFAM" id="SSF55961">
    <property type="entry name" value="Bet v1-like"/>
    <property type="match status" value="1"/>
</dbReference>
<dbReference type="InterPro" id="IPR023393">
    <property type="entry name" value="START-like_dom_sf"/>
</dbReference>
<evidence type="ECO:0000256" key="1">
    <source>
        <dbReference type="ARBA" id="ARBA00006817"/>
    </source>
</evidence>
<evidence type="ECO:0000259" key="2">
    <source>
        <dbReference type="Pfam" id="PF08327"/>
    </source>
</evidence>
<name>A0A1T4R1F6_9HYPH</name>
<accession>A0A1T4R1F6</accession>
<dbReference type="Pfam" id="PF08327">
    <property type="entry name" value="AHSA1"/>
    <property type="match status" value="1"/>
</dbReference>
<dbReference type="OrthoDB" id="9805228at2"/>
<evidence type="ECO:0000313" key="3">
    <source>
        <dbReference type="EMBL" id="SKA09824.1"/>
    </source>
</evidence>
<gene>
    <name evidence="3" type="ORF">SAMN02745126_03489</name>
</gene>
<dbReference type="AlphaFoldDB" id="A0A1T4R1F6"/>
<comment type="similarity">
    <text evidence="1">Belongs to the AHA1 family.</text>
</comment>
<protein>
    <submittedName>
        <fullName evidence="3">Uncharacterized conserved protein YndB, AHSA1/START domain</fullName>
    </submittedName>
</protein>
<dbReference type="CDD" id="cd07814">
    <property type="entry name" value="SRPBCC_CalC_Aha1-like"/>
    <property type="match status" value="1"/>
</dbReference>
<keyword evidence="4" id="KW-1185">Reference proteome</keyword>
<reference evidence="4" key="1">
    <citation type="submission" date="2017-02" db="EMBL/GenBank/DDBJ databases">
        <authorList>
            <person name="Varghese N."/>
            <person name="Submissions S."/>
        </authorList>
    </citation>
    <scope>NUCLEOTIDE SEQUENCE [LARGE SCALE GENOMIC DNA]</scope>
    <source>
        <strain evidence="4">ATCC 27094</strain>
    </source>
</reference>
<dbReference type="Proteomes" id="UP000190092">
    <property type="component" value="Unassembled WGS sequence"/>
</dbReference>
<evidence type="ECO:0000313" key="4">
    <source>
        <dbReference type="Proteomes" id="UP000190092"/>
    </source>
</evidence>